<evidence type="ECO:0000256" key="3">
    <source>
        <dbReference type="ARBA" id="ARBA00020311"/>
    </source>
</evidence>
<dbReference type="Pfam" id="PF00476">
    <property type="entry name" value="DNA_pol_A"/>
    <property type="match status" value="1"/>
</dbReference>
<dbReference type="Gene3D" id="3.30.420.10">
    <property type="entry name" value="Ribonuclease H-like superfamily/Ribonuclease H"/>
    <property type="match status" value="1"/>
</dbReference>
<dbReference type="InterPro" id="IPR036397">
    <property type="entry name" value="RNaseH_sf"/>
</dbReference>
<dbReference type="SMART" id="SM00482">
    <property type="entry name" value="POLAc"/>
    <property type="match status" value="1"/>
</dbReference>
<dbReference type="Proteomes" id="UP000030661">
    <property type="component" value="Unassembled WGS sequence"/>
</dbReference>
<evidence type="ECO:0000256" key="5">
    <source>
        <dbReference type="ARBA" id="ARBA00049244"/>
    </source>
</evidence>
<keyword evidence="7" id="KW-0239">DNA-directed DNA polymerase</keyword>
<gene>
    <name evidence="7" type="ORF">U27_02583</name>
</gene>
<dbReference type="Pfam" id="PF03167">
    <property type="entry name" value="UDG"/>
    <property type="match status" value="1"/>
</dbReference>
<feature type="domain" description="DNA-directed DNA polymerase family A palm" evidence="6">
    <location>
        <begin position="542"/>
        <end position="763"/>
    </location>
</feature>
<dbReference type="GO" id="GO:0006302">
    <property type="term" value="P:double-strand break repair"/>
    <property type="evidence" value="ECO:0007669"/>
    <property type="project" value="TreeGrafter"/>
</dbReference>
<dbReference type="EC" id="2.7.7.7" evidence="2"/>
<evidence type="ECO:0000313" key="8">
    <source>
        <dbReference type="Proteomes" id="UP000030661"/>
    </source>
</evidence>
<dbReference type="Gene3D" id="3.40.470.10">
    <property type="entry name" value="Uracil-DNA glycosylase-like domain"/>
    <property type="match status" value="1"/>
</dbReference>
<keyword evidence="7" id="KW-0548">Nucleotidyltransferase</keyword>
<dbReference type="Pfam" id="PF01612">
    <property type="entry name" value="DNA_pol_A_exo1"/>
    <property type="match status" value="1"/>
</dbReference>
<protein>
    <recommendedName>
        <fullName evidence="3">DNA polymerase I</fullName>
        <ecNumber evidence="2">2.7.7.7</ecNumber>
    </recommendedName>
</protein>
<dbReference type="Gene3D" id="1.10.150.20">
    <property type="entry name" value="5' to 3' exonuclease, C-terminal subdomain"/>
    <property type="match status" value="1"/>
</dbReference>
<name>A0A081CAZ9_VECG1</name>
<dbReference type="Gene3D" id="1.20.1060.10">
    <property type="entry name" value="Taq DNA Polymerase, Chain T, domain 4"/>
    <property type="match status" value="1"/>
</dbReference>
<dbReference type="GO" id="GO:0006261">
    <property type="term" value="P:DNA-templated DNA replication"/>
    <property type="evidence" value="ECO:0007669"/>
    <property type="project" value="InterPro"/>
</dbReference>
<dbReference type="InterPro" id="IPR012337">
    <property type="entry name" value="RNaseH-like_sf"/>
</dbReference>
<dbReference type="PANTHER" id="PTHR10133">
    <property type="entry name" value="DNA POLYMERASE I"/>
    <property type="match status" value="1"/>
</dbReference>
<dbReference type="PANTHER" id="PTHR10133:SF27">
    <property type="entry name" value="DNA POLYMERASE NU"/>
    <property type="match status" value="1"/>
</dbReference>
<evidence type="ECO:0000256" key="1">
    <source>
        <dbReference type="ARBA" id="ARBA00007705"/>
    </source>
</evidence>
<comment type="similarity">
    <text evidence="1">Belongs to the DNA polymerase type-A family.</text>
</comment>
<proteinExistence type="inferred from homology"/>
<organism evidence="7">
    <name type="scientific">Vecturithrix granuli</name>
    <dbReference type="NCBI Taxonomy" id="1499967"/>
    <lineage>
        <taxon>Bacteria</taxon>
        <taxon>Candidatus Moduliflexota</taxon>
        <taxon>Candidatus Vecturitrichia</taxon>
        <taxon>Candidatus Vecturitrichales</taxon>
        <taxon>Candidatus Vecturitrichaceae</taxon>
        <taxon>Candidatus Vecturithrix</taxon>
    </lineage>
</organism>
<dbReference type="HOGENOM" id="CLU_350441_0_0_0"/>
<dbReference type="InterPro" id="IPR005122">
    <property type="entry name" value="Uracil-DNA_glycosylase-like"/>
</dbReference>
<dbReference type="InterPro" id="IPR001098">
    <property type="entry name" value="DNA-dir_DNA_pol_A_palm_dom"/>
</dbReference>
<reference evidence="7" key="1">
    <citation type="journal article" date="2015" name="PeerJ">
        <title>First genomic representation of candidate bacterial phylum KSB3 points to enhanced environmental sensing as a trigger of wastewater bulking.</title>
        <authorList>
            <person name="Sekiguchi Y."/>
            <person name="Ohashi A."/>
            <person name="Parks D.H."/>
            <person name="Yamauchi T."/>
            <person name="Tyson G.W."/>
            <person name="Hugenholtz P."/>
        </authorList>
    </citation>
    <scope>NUCLEOTIDE SEQUENCE [LARGE SCALE GENOMIC DNA]</scope>
</reference>
<evidence type="ECO:0000259" key="6">
    <source>
        <dbReference type="SMART" id="SM00482"/>
    </source>
</evidence>
<dbReference type="SUPFAM" id="SSF52141">
    <property type="entry name" value="Uracil-DNA glycosylase-like"/>
    <property type="match status" value="1"/>
</dbReference>
<evidence type="ECO:0000256" key="2">
    <source>
        <dbReference type="ARBA" id="ARBA00012417"/>
    </source>
</evidence>
<keyword evidence="7" id="KW-0808">Transferase</keyword>
<dbReference type="SUPFAM" id="SSF56672">
    <property type="entry name" value="DNA/RNA polymerases"/>
    <property type="match status" value="1"/>
</dbReference>
<comment type="catalytic activity">
    <reaction evidence="5">
        <text>DNA(n) + a 2'-deoxyribonucleoside 5'-triphosphate = DNA(n+1) + diphosphate</text>
        <dbReference type="Rhea" id="RHEA:22508"/>
        <dbReference type="Rhea" id="RHEA-COMP:17339"/>
        <dbReference type="Rhea" id="RHEA-COMP:17340"/>
        <dbReference type="ChEBI" id="CHEBI:33019"/>
        <dbReference type="ChEBI" id="CHEBI:61560"/>
        <dbReference type="ChEBI" id="CHEBI:173112"/>
        <dbReference type="EC" id="2.7.7.7"/>
    </reaction>
</comment>
<dbReference type="STRING" id="1499967.U27_02583"/>
<dbReference type="InterPro" id="IPR002562">
    <property type="entry name" value="3'-5'_exonuclease_dom"/>
</dbReference>
<dbReference type="GO" id="GO:0003677">
    <property type="term" value="F:DNA binding"/>
    <property type="evidence" value="ECO:0007669"/>
    <property type="project" value="InterPro"/>
</dbReference>
<dbReference type="eggNOG" id="COG0749">
    <property type="taxonomic scope" value="Bacteria"/>
</dbReference>
<dbReference type="Gene3D" id="3.30.70.370">
    <property type="match status" value="1"/>
</dbReference>
<dbReference type="GO" id="GO:0003887">
    <property type="term" value="F:DNA-directed DNA polymerase activity"/>
    <property type="evidence" value="ECO:0007669"/>
    <property type="project" value="UniProtKB-KW"/>
</dbReference>
<evidence type="ECO:0000256" key="4">
    <source>
        <dbReference type="ARBA" id="ARBA00022705"/>
    </source>
</evidence>
<dbReference type="InterPro" id="IPR036895">
    <property type="entry name" value="Uracil-DNA_glycosylase-like_sf"/>
</dbReference>
<keyword evidence="4" id="KW-0235">DNA replication</keyword>
<accession>A0A081CAZ9</accession>
<dbReference type="AlphaFoldDB" id="A0A081CAZ9"/>
<dbReference type="PRINTS" id="PR00868">
    <property type="entry name" value="DNAPOLI"/>
</dbReference>
<dbReference type="InterPro" id="IPR043502">
    <property type="entry name" value="DNA/RNA_pol_sf"/>
</dbReference>
<dbReference type="SUPFAM" id="SSF53098">
    <property type="entry name" value="Ribonuclease H-like"/>
    <property type="match status" value="1"/>
</dbReference>
<sequence>MEPLHPLTDCENCPLYNNAEFMGYDSPDHRADLVIVGGMPSATEKYNGGFCNTTSGKLLSKVFKHHGKNPTYYYTTAVLCRPEDKKVPAKAVVACRPRVLAEIAAATDGPVVTFGNEAATSVLGRTGVTALRVGPFKRSDWIPNKVIPTVNPYVCMMQEARFPDLVTDIGKIFSNGKEFVEPDFEVLDTPEDALAWLYAEGSTTRLHVPDLTMDIECTIDKDESFGHPERHVMLCVGMKFDDGMPRVITDNALNAEVWLIIKQMMLRCNVVAQNGKFDLNGMRPYVGKQKLGFDTMLASYCLDERTGTHGLKYMAQEFLGAPAYDDEVKKFIGPQRDFSKIPREILYRYNAYDVECTYLLKKYFEVLLEEHGLTELHRFLCEASDMLMDVEYEGITIDKEYLDNLAAEFDLSIMRKEHFMSLMAYEVNPKGYTRGDGINPASPLQIKKLFMDLGIRLDSTDEDTMLNVLAYEKPFPNNDELVRKFATMLLEYRKETKLNGTYITGVKDRLYKGRINSSYLLHGTTTGRLSSRNPNLQNIPRDSPIKTMYIPSRSDNSFINIDYSQAELRTLAYFAGDHYFTEIFNDSDRDVFDELVPVLYPGAVKPQNHVDKCKCDECRLWKEERTMVKTYVYGLNYGRTEFGIAHGFGIPVEVARGHMQKFFSVIPEIVNWQKSIRKMVKDGEDLVTPFGRHRRYTLLTDENIKNIMNEALAFMPQSTASDICLRAATRFNQWIEQNCDYENHPRIFNLVHDAIMVECHDDEVEHITDVVSNFMLQSADEAVEGYVKFAVDASVGKSWGKLS</sequence>
<dbReference type="EMBL" id="DF820483">
    <property type="protein sequence ID" value="GAK61754.1"/>
    <property type="molecule type" value="Genomic_DNA"/>
</dbReference>
<evidence type="ECO:0000313" key="7">
    <source>
        <dbReference type="EMBL" id="GAK61754.1"/>
    </source>
</evidence>
<dbReference type="InterPro" id="IPR002298">
    <property type="entry name" value="DNA_polymerase_A"/>
</dbReference>
<dbReference type="GO" id="GO:0008408">
    <property type="term" value="F:3'-5' exonuclease activity"/>
    <property type="evidence" value="ECO:0007669"/>
    <property type="project" value="InterPro"/>
</dbReference>
<keyword evidence="8" id="KW-1185">Reference proteome</keyword>